<dbReference type="PATRIC" id="fig|1339315.3.peg.4433"/>
<organism evidence="2 3">
    <name type="scientific">Bacteroides fragilis str. 3988T(B)14</name>
    <dbReference type="NCBI Taxonomy" id="1339315"/>
    <lineage>
        <taxon>Bacteria</taxon>
        <taxon>Pseudomonadati</taxon>
        <taxon>Bacteroidota</taxon>
        <taxon>Bacteroidia</taxon>
        <taxon>Bacteroidales</taxon>
        <taxon>Bacteroidaceae</taxon>
        <taxon>Bacteroides</taxon>
    </lineage>
</organism>
<feature type="region of interest" description="Disordered" evidence="1">
    <location>
        <begin position="1"/>
        <end position="45"/>
    </location>
</feature>
<reference evidence="2 3" key="1">
    <citation type="submission" date="2014-02" db="EMBL/GenBank/DDBJ databases">
        <authorList>
            <person name="Sears C."/>
            <person name="Carroll K."/>
            <person name="Sack B.R."/>
            <person name="Qadri F."/>
            <person name="Myers L.L."/>
            <person name="Chung G.-T."/>
            <person name="Escheverria P."/>
            <person name="Fraser C.M."/>
            <person name="Sadzewicz L."/>
            <person name="Shefchek K.A."/>
            <person name="Tallon L."/>
            <person name="Das S.P."/>
            <person name="Daugherty S."/>
            <person name="Mongodin E.F."/>
        </authorList>
    </citation>
    <scope>NUCLEOTIDE SEQUENCE [LARGE SCALE GENOMIC DNA]</scope>
    <source>
        <strain evidence="3">3988T(B)14</strain>
    </source>
</reference>
<dbReference type="EMBL" id="JGCY01000404">
    <property type="protein sequence ID" value="EXY72455.1"/>
    <property type="molecule type" value="Genomic_DNA"/>
</dbReference>
<evidence type="ECO:0000313" key="2">
    <source>
        <dbReference type="EMBL" id="EXY72455.1"/>
    </source>
</evidence>
<accession>A0A015VW50</accession>
<comment type="caution">
    <text evidence="2">The sequence shown here is derived from an EMBL/GenBank/DDBJ whole genome shotgun (WGS) entry which is preliminary data.</text>
</comment>
<dbReference type="AlphaFoldDB" id="A0A015VW50"/>
<evidence type="ECO:0000256" key="1">
    <source>
        <dbReference type="SAM" id="MobiDB-lite"/>
    </source>
</evidence>
<dbReference type="Proteomes" id="UP000020529">
    <property type="component" value="Unassembled WGS sequence"/>
</dbReference>
<protein>
    <submittedName>
        <fullName evidence="2">Uncharacterized protein</fullName>
    </submittedName>
</protein>
<gene>
    <name evidence="2" type="ORF">M124_3798</name>
</gene>
<proteinExistence type="predicted"/>
<evidence type="ECO:0000313" key="3">
    <source>
        <dbReference type="Proteomes" id="UP000020529"/>
    </source>
</evidence>
<sequence>MIHQPCKQKDRKKTDPLTRPCKRSAQPEAEQEENRVIEGSKPGIK</sequence>
<name>A0A015VW50_BACFG</name>